<dbReference type="AlphaFoldDB" id="A0A4R8ZT44"/>
<sequence length="301" mass="33146">MEQLWGIGSATSHSGIADHLRYVSVESARSVLEKRGATAEIDILWSAIACGMALETYLKWVLAKLSPNLVASLREDGAATMIYLSGHRGLDGMSPTGIRTITAANALTQVIRIHPELKTLTKHCDDVFSTRNAAAHMGLVSTIELATAIEKLVRIINCLEILQGKMPKDFWGLQAAAATAIVDEAASEAQRSLETKLSGARKRFAELNENYDQERLERVLSEMERQTPRYLDLPLTESAWCPACGREARVGLTAVPAEYGRDEDGNPSSNWEMCPDSLECTVCSLNLSEAEYDEFTKKYTF</sequence>
<accession>A0A4R8ZT44</accession>
<proteinExistence type="predicted"/>
<gene>
    <name evidence="2" type="ORF">E3T55_19780</name>
</gene>
<protein>
    <submittedName>
        <fullName evidence="2">Uncharacterized protein</fullName>
    </submittedName>
</protein>
<dbReference type="OrthoDB" id="5076427at2"/>
<dbReference type="RefSeq" id="WP_134521313.1">
    <property type="nucleotide sequence ID" value="NZ_SOHE01000091.1"/>
</dbReference>
<feature type="coiled-coil region" evidence="1">
    <location>
        <begin position="190"/>
        <end position="217"/>
    </location>
</feature>
<name>A0A4R8ZT44_9MICO</name>
<evidence type="ECO:0000313" key="2">
    <source>
        <dbReference type="EMBL" id="TFD44806.1"/>
    </source>
</evidence>
<comment type="caution">
    <text evidence="2">The sequence shown here is derived from an EMBL/GenBank/DDBJ whole genome shotgun (WGS) entry which is preliminary data.</text>
</comment>
<keyword evidence="1" id="KW-0175">Coiled coil</keyword>
<reference evidence="2 3" key="1">
    <citation type="submission" date="2019-03" db="EMBL/GenBank/DDBJ databases">
        <title>Genomics of glacier-inhabiting Cryobacterium strains.</title>
        <authorList>
            <person name="Liu Q."/>
            <person name="Xin Y.-H."/>
        </authorList>
    </citation>
    <scope>NUCLEOTIDE SEQUENCE [LARGE SCALE GENOMIC DNA]</scope>
    <source>
        <strain evidence="2 3">Hh14</strain>
    </source>
</reference>
<dbReference type="Proteomes" id="UP000297447">
    <property type="component" value="Unassembled WGS sequence"/>
</dbReference>
<evidence type="ECO:0000256" key="1">
    <source>
        <dbReference type="SAM" id="Coils"/>
    </source>
</evidence>
<dbReference type="EMBL" id="SOHE01000091">
    <property type="protein sequence ID" value="TFD44806.1"/>
    <property type="molecule type" value="Genomic_DNA"/>
</dbReference>
<evidence type="ECO:0000313" key="3">
    <source>
        <dbReference type="Proteomes" id="UP000297447"/>
    </source>
</evidence>
<organism evidence="2 3">
    <name type="scientific">Cryobacterium frigoriphilum</name>
    <dbReference type="NCBI Taxonomy" id="1259150"/>
    <lineage>
        <taxon>Bacteria</taxon>
        <taxon>Bacillati</taxon>
        <taxon>Actinomycetota</taxon>
        <taxon>Actinomycetes</taxon>
        <taxon>Micrococcales</taxon>
        <taxon>Microbacteriaceae</taxon>
        <taxon>Cryobacterium</taxon>
    </lineage>
</organism>
<keyword evidence="3" id="KW-1185">Reference proteome</keyword>